<dbReference type="RefSeq" id="XP_043036357.1">
    <property type="nucleotide sequence ID" value="XM_043189101.1"/>
</dbReference>
<organism evidence="1 2">
    <name type="scientific">Guyanagaster necrorhizus</name>
    <dbReference type="NCBI Taxonomy" id="856835"/>
    <lineage>
        <taxon>Eukaryota</taxon>
        <taxon>Fungi</taxon>
        <taxon>Dikarya</taxon>
        <taxon>Basidiomycota</taxon>
        <taxon>Agaricomycotina</taxon>
        <taxon>Agaricomycetes</taxon>
        <taxon>Agaricomycetidae</taxon>
        <taxon>Agaricales</taxon>
        <taxon>Marasmiineae</taxon>
        <taxon>Physalacriaceae</taxon>
        <taxon>Guyanagaster</taxon>
    </lineage>
</organism>
<dbReference type="AlphaFoldDB" id="A0A9P7VLV7"/>
<gene>
    <name evidence="1" type="ORF">BT62DRAFT_973158</name>
</gene>
<evidence type="ECO:0000313" key="1">
    <source>
        <dbReference type="EMBL" id="KAG7442857.1"/>
    </source>
</evidence>
<dbReference type="Proteomes" id="UP000812287">
    <property type="component" value="Unassembled WGS sequence"/>
</dbReference>
<evidence type="ECO:0000313" key="2">
    <source>
        <dbReference type="Proteomes" id="UP000812287"/>
    </source>
</evidence>
<comment type="caution">
    <text evidence="1">The sequence shown here is derived from an EMBL/GenBank/DDBJ whole genome shotgun (WGS) entry which is preliminary data.</text>
</comment>
<name>A0A9P7VLV7_9AGAR</name>
<dbReference type="EMBL" id="MU250548">
    <property type="protein sequence ID" value="KAG7442857.1"/>
    <property type="molecule type" value="Genomic_DNA"/>
</dbReference>
<dbReference type="OrthoDB" id="3002933at2759"/>
<accession>A0A9P7VLV7</accession>
<proteinExistence type="predicted"/>
<reference evidence="1" key="1">
    <citation type="submission" date="2020-11" db="EMBL/GenBank/DDBJ databases">
        <title>Adaptations for nitrogen fixation in a non-lichenized fungal sporocarp promotes dispersal by wood-feeding termites.</title>
        <authorList>
            <consortium name="DOE Joint Genome Institute"/>
            <person name="Koch R.A."/>
            <person name="Yoon G."/>
            <person name="Arayal U."/>
            <person name="Lail K."/>
            <person name="Amirebrahimi M."/>
            <person name="Labutti K."/>
            <person name="Lipzen A."/>
            <person name="Riley R."/>
            <person name="Barry K."/>
            <person name="Henrissat B."/>
            <person name="Grigoriev I.V."/>
            <person name="Herr J.R."/>
            <person name="Aime M.C."/>
        </authorList>
    </citation>
    <scope>NUCLEOTIDE SEQUENCE</scope>
    <source>
        <strain evidence="1">MCA 3950</strain>
    </source>
</reference>
<keyword evidence="2" id="KW-1185">Reference proteome</keyword>
<protein>
    <submittedName>
        <fullName evidence="1">Uncharacterized protein</fullName>
    </submittedName>
</protein>
<sequence length="157" mass="17219">MTDITAEPFSVGSLYLAGFTQARAPHVGLMIPTTATEGVLVHIRIDRAVSPTWTLQTRVQKIAGDMFLSSLLCISAAGITVDQLKSAAQTVHVPENDEFGECFPWAQAVVHKLHDEELLQLKSMPGLVKEFDEFSAGNKVYARRDRFPNVAVSQFCA</sequence>
<dbReference type="GeneID" id="66111398"/>